<gene>
    <name evidence="2" type="ORF">J2Z42_001263</name>
</gene>
<name>A0ABS4KT03_9CLOT</name>
<accession>A0ABS4KT03</accession>
<proteinExistence type="predicted"/>
<evidence type="ECO:0000256" key="1">
    <source>
        <dbReference type="SAM" id="Phobius"/>
    </source>
</evidence>
<reference evidence="2 3" key="1">
    <citation type="submission" date="2021-03" db="EMBL/GenBank/DDBJ databases">
        <title>Genomic Encyclopedia of Type Strains, Phase IV (KMG-IV): sequencing the most valuable type-strain genomes for metagenomic binning, comparative biology and taxonomic classification.</title>
        <authorList>
            <person name="Goeker M."/>
        </authorList>
    </citation>
    <scope>NUCLEOTIDE SEQUENCE [LARGE SCALE GENOMIC DNA]</scope>
    <source>
        <strain evidence="2 3">DSM 28783</strain>
    </source>
</reference>
<evidence type="ECO:0000313" key="3">
    <source>
        <dbReference type="Proteomes" id="UP001519307"/>
    </source>
</evidence>
<sequence length="29" mass="3352">MNLIILGIDIIFIIVIIMLPKVNDEKNKK</sequence>
<organism evidence="2 3">
    <name type="scientific">Clostridium algifaecis</name>
    <dbReference type="NCBI Taxonomy" id="1472040"/>
    <lineage>
        <taxon>Bacteria</taxon>
        <taxon>Bacillati</taxon>
        <taxon>Bacillota</taxon>
        <taxon>Clostridia</taxon>
        <taxon>Eubacteriales</taxon>
        <taxon>Clostridiaceae</taxon>
        <taxon>Clostridium</taxon>
    </lineage>
</organism>
<evidence type="ECO:0000313" key="2">
    <source>
        <dbReference type="EMBL" id="MBP2032591.1"/>
    </source>
</evidence>
<dbReference type="EMBL" id="JAGGLM010000005">
    <property type="protein sequence ID" value="MBP2032591.1"/>
    <property type="molecule type" value="Genomic_DNA"/>
</dbReference>
<dbReference type="Proteomes" id="UP001519307">
    <property type="component" value="Unassembled WGS sequence"/>
</dbReference>
<comment type="caution">
    <text evidence="2">The sequence shown here is derived from an EMBL/GenBank/DDBJ whole genome shotgun (WGS) entry which is preliminary data.</text>
</comment>
<protein>
    <submittedName>
        <fullName evidence="2">Uncharacterized protein</fullName>
    </submittedName>
</protein>
<keyword evidence="3" id="KW-1185">Reference proteome</keyword>
<keyword evidence="1" id="KW-0472">Membrane</keyword>
<keyword evidence="1" id="KW-1133">Transmembrane helix</keyword>
<feature type="transmembrane region" description="Helical" evidence="1">
    <location>
        <begin position="6"/>
        <end position="23"/>
    </location>
</feature>
<keyword evidence="1" id="KW-0812">Transmembrane</keyword>